<protein>
    <submittedName>
        <fullName evidence="1">Putative phiE125 gp8 family phage protein</fullName>
    </submittedName>
</protein>
<name>A0A2T6KDQ5_9RHOB</name>
<dbReference type="Proteomes" id="UP000244523">
    <property type="component" value="Unassembled WGS sequence"/>
</dbReference>
<gene>
    <name evidence="1" type="ORF">C8N45_10851</name>
</gene>
<dbReference type="RefSeq" id="WP_108387014.1">
    <property type="nucleotide sequence ID" value="NZ_QBUD01000008.1"/>
</dbReference>
<sequence>MILVEETPVPQSALPVTQFKDHLRLGTGFANDGDENPVLESYLRAAMAAIEARTGKILIEREFSWTLSDWRDRERQPLPVAPVNAIVSMVLLDPRGEEALANDDAWVLQPDLQRPLLKPTSGLLPPIPSNGSVRIRLLAGFGPEWSDLPSDLGQAVLMLGAHFYDYRHDLTRGVPAMPYEVSALIERYRTVRLLMGSRS</sequence>
<dbReference type="InterPro" id="IPR011738">
    <property type="entry name" value="Phage_CHP"/>
</dbReference>
<dbReference type="OrthoDB" id="8478788at2"/>
<dbReference type="EMBL" id="QBUD01000008">
    <property type="protein sequence ID" value="PUB13131.1"/>
    <property type="molecule type" value="Genomic_DNA"/>
</dbReference>
<reference evidence="1 2" key="1">
    <citation type="submission" date="2018-04" db="EMBL/GenBank/DDBJ databases">
        <title>Genomic Encyclopedia of Archaeal and Bacterial Type Strains, Phase II (KMG-II): from individual species to whole genera.</title>
        <authorList>
            <person name="Goeker M."/>
        </authorList>
    </citation>
    <scope>NUCLEOTIDE SEQUENCE [LARGE SCALE GENOMIC DNA]</scope>
    <source>
        <strain evidence="1 2">DSM 29955</strain>
    </source>
</reference>
<dbReference type="Gene3D" id="1.10.3230.30">
    <property type="entry name" value="Phage gp6-like head-tail connector protein"/>
    <property type="match status" value="1"/>
</dbReference>
<organism evidence="1 2">
    <name type="scientific">Yoonia sediminilitoris</name>
    <dbReference type="NCBI Taxonomy" id="1286148"/>
    <lineage>
        <taxon>Bacteria</taxon>
        <taxon>Pseudomonadati</taxon>
        <taxon>Pseudomonadota</taxon>
        <taxon>Alphaproteobacteria</taxon>
        <taxon>Rhodobacterales</taxon>
        <taxon>Paracoccaceae</taxon>
        <taxon>Yoonia</taxon>
    </lineage>
</organism>
<keyword evidence="2" id="KW-1185">Reference proteome</keyword>
<evidence type="ECO:0000313" key="1">
    <source>
        <dbReference type="EMBL" id="PUB13131.1"/>
    </source>
</evidence>
<comment type="caution">
    <text evidence="1">The sequence shown here is derived from an EMBL/GenBank/DDBJ whole genome shotgun (WGS) entry which is preliminary data.</text>
</comment>
<dbReference type="CDD" id="cd08054">
    <property type="entry name" value="gp6"/>
    <property type="match status" value="1"/>
</dbReference>
<accession>A0A2T6KDQ5</accession>
<dbReference type="AlphaFoldDB" id="A0A2T6KDQ5"/>
<evidence type="ECO:0000313" key="2">
    <source>
        <dbReference type="Proteomes" id="UP000244523"/>
    </source>
</evidence>
<dbReference type="NCBIfam" id="TIGR02215">
    <property type="entry name" value="phage_chp_gp8"/>
    <property type="match status" value="1"/>
</dbReference>
<proteinExistence type="predicted"/>